<dbReference type="InterPro" id="IPR029063">
    <property type="entry name" value="SAM-dependent_MTases_sf"/>
</dbReference>
<sequence>MTDMRRTIASNRKQLQYHPELYGNHAFLHHEIARRMVEYLDESLQPEKILVDGAFDSYLSELLKARFPEAEVWENLESILDPTLRFDLVMSNLYLQDVWEFEERVRDYQVRLNAKGKLFFTTIGTGSFPEISYPGGPLVNEFPDIEDIGDFLHALGFKNAVLFIEKINLTYEKLDTLLKDARVVAGRPFSSFKGLRTYRWLEKWRAYAEEKFRAEDQLFHIGFDVIYAEGTLSDIKNLQGEDNAVYVDISQLSTKKEGK</sequence>
<dbReference type="Proteomes" id="UP000244948">
    <property type="component" value="Unassembled WGS sequence"/>
</dbReference>
<evidence type="ECO:0008006" key="3">
    <source>
        <dbReference type="Google" id="ProtNLM"/>
    </source>
</evidence>
<reference evidence="1 2" key="1">
    <citation type="journal article" date="2018" name="Genome Announc.">
        <title>Ignatzschineria cameli sp. nov., isolated from necrotic foot tissue of dromedaries (Camelus dromedarius) and associated maggots (Wohlfahrtia species) in Dubai.</title>
        <authorList>
            <person name="Tsang C.C."/>
            <person name="Tang J.Y."/>
            <person name="Fong J.Y."/>
            <person name="Kinne J."/>
            <person name="Lee H.H."/>
            <person name="Joseph M."/>
            <person name="Jose S."/>
            <person name="Schuster R.K."/>
            <person name="Tang Y."/>
            <person name="Sivakumar S."/>
            <person name="Chen J.H."/>
            <person name="Teng J.L."/>
            <person name="Lau S.K."/>
            <person name="Wernery U."/>
            <person name="Woo P.C."/>
        </authorList>
    </citation>
    <scope>NUCLEOTIDE SEQUENCE [LARGE SCALE GENOMIC DNA]</scope>
    <source>
        <strain evidence="1 2">KCTC 22643</strain>
    </source>
</reference>
<comment type="caution">
    <text evidence="1">The sequence shown here is derived from an EMBL/GenBank/DDBJ whole genome shotgun (WGS) entry which is preliminary data.</text>
</comment>
<proteinExistence type="predicted"/>
<evidence type="ECO:0000313" key="2">
    <source>
        <dbReference type="Proteomes" id="UP000244948"/>
    </source>
</evidence>
<dbReference type="RefSeq" id="WP_109236590.1">
    <property type="nucleotide sequence ID" value="NZ_BMXZ01000003.1"/>
</dbReference>
<protein>
    <recommendedName>
        <fullName evidence="3">Methyltransferase</fullName>
    </recommendedName>
</protein>
<gene>
    <name evidence="1" type="ORF">DC082_08410</name>
</gene>
<dbReference type="EMBL" id="QEWR01000004">
    <property type="protein sequence ID" value="PWD82638.1"/>
    <property type="molecule type" value="Genomic_DNA"/>
</dbReference>
<dbReference type="AlphaFoldDB" id="A0A2U2AIY6"/>
<accession>A0A2U2AIY6</accession>
<name>A0A2U2AIY6_9GAMM</name>
<keyword evidence="2" id="KW-1185">Reference proteome</keyword>
<organism evidence="1 2">
    <name type="scientific">Ignatzschineria indica</name>
    <dbReference type="NCBI Taxonomy" id="472583"/>
    <lineage>
        <taxon>Bacteria</taxon>
        <taxon>Pseudomonadati</taxon>
        <taxon>Pseudomonadota</taxon>
        <taxon>Gammaproteobacteria</taxon>
        <taxon>Cardiobacteriales</taxon>
        <taxon>Ignatzschineriaceae</taxon>
        <taxon>Ignatzschineria</taxon>
    </lineage>
</organism>
<dbReference type="SUPFAM" id="SSF53335">
    <property type="entry name" value="S-adenosyl-L-methionine-dependent methyltransferases"/>
    <property type="match status" value="1"/>
</dbReference>
<evidence type="ECO:0000313" key="1">
    <source>
        <dbReference type="EMBL" id="PWD82638.1"/>
    </source>
</evidence>